<reference evidence="1 2" key="1">
    <citation type="journal article" date="2018" name="BMC Genomics">
        <title>Comparative genome analyses reveal sequence features reflecting distinct modes of host-adaptation between dicot and monocot powdery mildew.</title>
        <authorList>
            <person name="Wu Y."/>
            <person name="Ma X."/>
            <person name="Pan Z."/>
            <person name="Kale S.D."/>
            <person name="Song Y."/>
            <person name="King H."/>
            <person name="Zhang Q."/>
            <person name="Presley C."/>
            <person name="Deng X."/>
            <person name="Wei C.I."/>
            <person name="Xiao S."/>
        </authorList>
    </citation>
    <scope>NUCLEOTIDE SEQUENCE [LARGE SCALE GENOMIC DNA]</scope>
    <source>
        <strain evidence="1">UMSG2</strain>
    </source>
</reference>
<comment type="caution">
    <text evidence="1">The sequence shown here is derived from an EMBL/GenBank/DDBJ whole genome shotgun (WGS) entry which is preliminary data.</text>
</comment>
<sequence length="81" mass="9159">MIEREKHSKTIIENLILSQSPITDSKKQNIGNSTIYKNNTKTSKILDCSSRESKIEVLEESKMAGIEKRSNDFANAEMLSL</sequence>
<dbReference type="Proteomes" id="UP000286134">
    <property type="component" value="Unassembled WGS sequence"/>
</dbReference>
<organism evidence="1 2">
    <name type="scientific">Erysiphe neolycopersici</name>
    <dbReference type="NCBI Taxonomy" id="212602"/>
    <lineage>
        <taxon>Eukaryota</taxon>
        <taxon>Fungi</taxon>
        <taxon>Dikarya</taxon>
        <taxon>Ascomycota</taxon>
        <taxon>Pezizomycotina</taxon>
        <taxon>Leotiomycetes</taxon>
        <taxon>Erysiphales</taxon>
        <taxon>Erysiphaceae</taxon>
        <taxon>Erysiphe</taxon>
    </lineage>
</organism>
<gene>
    <name evidence="1" type="ORF">OnM2_026083</name>
</gene>
<evidence type="ECO:0000313" key="1">
    <source>
        <dbReference type="EMBL" id="RKF63235.1"/>
    </source>
</evidence>
<proteinExistence type="predicted"/>
<protein>
    <submittedName>
        <fullName evidence="1">Uncharacterized protein</fullName>
    </submittedName>
</protein>
<evidence type="ECO:0000313" key="2">
    <source>
        <dbReference type="Proteomes" id="UP000286134"/>
    </source>
</evidence>
<accession>A0A420I0N3</accession>
<keyword evidence="2" id="KW-1185">Reference proteome</keyword>
<dbReference type="EMBL" id="MCFK01002695">
    <property type="protein sequence ID" value="RKF63235.1"/>
    <property type="molecule type" value="Genomic_DNA"/>
</dbReference>
<name>A0A420I0N3_9PEZI</name>
<dbReference type="STRING" id="212602.A0A420I0N3"/>
<dbReference type="AlphaFoldDB" id="A0A420I0N3"/>
<dbReference type="OrthoDB" id="10412428at2759"/>